<feature type="region of interest" description="Disordered" evidence="1">
    <location>
        <begin position="76"/>
        <end position="134"/>
    </location>
</feature>
<evidence type="ECO:0000256" key="1">
    <source>
        <dbReference type="SAM" id="MobiDB-lite"/>
    </source>
</evidence>
<reference evidence="2" key="1">
    <citation type="submission" date="2021-06" db="EMBL/GenBank/DDBJ databases">
        <authorList>
            <person name="Hodson N. C."/>
            <person name="Mongue J. A."/>
            <person name="Jaron S. K."/>
        </authorList>
    </citation>
    <scope>NUCLEOTIDE SEQUENCE</scope>
</reference>
<evidence type="ECO:0000313" key="3">
    <source>
        <dbReference type="Proteomes" id="UP000708208"/>
    </source>
</evidence>
<protein>
    <submittedName>
        <fullName evidence="2">Uncharacterized protein</fullName>
    </submittedName>
</protein>
<feature type="non-terminal residue" evidence="2">
    <location>
        <position position="1"/>
    </location>
</feature>
<proteinExistence type="predicted"/>
<dbReference type="EMBL" id="CAJVCH010049631">
    <property type="protein sequence ID" value="CAG7717932.1"/>
    <property type="molecule type" value="Genomic_DNA"/>
</dbReference>
<sequence length="293" mass="33012">MDKSSERTNPVGKLLRPEVRAVGSPVRSRTDNKPRRETAAQWISRAGAGSVVNNWKTDVCDELAMKYYNSRSESRLGTWKSSSEREDGEWVGQRERQLSPLGGSLTAMSRPRMSLSSESSCDASEFSLTPPAPTPDERGLSALKACYQQLLDLQRARCDYERIFRRGSEMIPVFEPTDFTKKELLELMEFSEIQFKSLDEAIQAHYIVLQPTDIACMNTVWDRLCQGYSGHTQRAANNVRIQDPAAQSSTSMTVLCVQQLQNLMEAWKNFSTLLTDTIHKSIAAEGSMLFHES</sequence>
<organism evidence="2 3">
    <name type="scientific">Allacma fusca</name>
    <dbReference type="NCBI Taxonomy" id="39272"/>
    <lineage>
        <taxon>Eukaryota</taxon>
        <taxon>Metazoa</taxon>
        <taxon>Ecdysozoa</taxon>
        <taxon>Arthropoda</taxon>
        <taxon>Hexapoda</taxon>
        <taxon>Collembola</taxon>
        <taxon>Symphypleona</taxon>
        <taxon>Sminthuridae</taxon>
        <taxon>Allacma</taxon>
    </lineage>
</organism>
<feature type="region of interest" description="Disordered" evidence="1">
    <location>
        <begin position="1"/>
        <end position="38"/>
    </location>
</feature>
<gene>
    <name evidence="2" type="ORF">AFUS01_LOCUS7361</name>
</gene>
<dbReference type="Proteomes" id="UP000708208">
    <property type="component" value="Unassembled WGS sequence"/>
</dbReference>
<dbReference type="AlphaFoldDB" id="A0A8J2NTN6"/>
<feature type="compositionally biased region" description="Low complexity" evidence="1">
    <location>
        <begin position="108"/>
        <end position="128"/>
    </location>
</feature>
<evidence type="ECO:0000313" key="2">
    <source>
        <dbReference type="EMBL" id="CAG7717932.1"/>
    </source>
</evidence>
<feature type="compositionally biased region" description="Basic and acidic residues" evidence="1">
    <location>
        <begin position="28"/>
        <end position="38"/>
    </location>
</feature>
<accession>A0A8J2NTN6</accession>
<name>A0A8J2NTN6_9HEXA</name>
<keyword evidence="3" id="KW-1185">Reference proteome</keyword>
<comment type="caution">
    <text evidence="2">The sequence shown here is derived from an EMBL/GenBank/DDBJ whole genome shotgun (WGS) entry which is preliminary data.</text>
</comment>